<dbReference type="AlphaFoldDB" id="A0A6B9ZKN7"/>
<evidence type="ECO:0000313" key="1">
    <source>
        <dbReference type="EMBL" id="QHS61193.1"/>
    </source>
</evidence>
<proteinExistence type="predicted"/>
<accession>A0A6B9ZKN7</accession>
<evidence type="ECO:0000313" key="2">
    <source>
        <dbReference type="Proteomes" id="UP000476411"/>
    </source>
</evidence>
<keyword evidence="2" id="KW-1185">Reference proteome</keyword>
<dbReference type="RefSeq" id="WP_162332870.1">
    <property type="nucleotide sequence ID" value="NZ_CP048113.1"/>
</dbReference>
<evidence type="ECO:0008006" key="3">
    <source>
        <dbReference type="Google" id="ProtNLM"/>
    </source>
</evidence>
<dbReference type="PROSITE" id="PS51257">
    <property type="entry name" value="PROKAR_LIPOPROTEIN"/>
    <property type="match status" value="1"/>
</dbReference>
<gene>
    <name evidence="1" type="ORF">GWR21_16785</name>
</gene>
<dbReference type="Proteomes" id="UP000476411">
    <property type="component" value="Chromosome"/>
</dbReference>
<organism evidence="1 2">
    <name type="scientific">Chitinophaga agri</name>
    <dbReference type="NCBI Taxonomy" id="2703787"/>
    <lineage>
        <taxon>Bacteria</taxon>
        <taxon>Pseudomonadati</taxon>
        <taxon>Bacteroidota</taxon>
        <taxon>Chitinophagia</taxon>
        <taxon>Chitinophagales</taxon>
        <taxon>Chitinophagaceae</taxon>
        <taxon>Chitinophaga</taxon>
    </lineage>
</organism>
<dbReference type="EMBL" id="CP048113">
    <property type="protein sequence ID" value="QHS61193.1"/>
    <property type="molecule type" value="Genomic_DNA"/>
</dbReference>
<protein>
    <recommendedName>
        <fullName evidence="3">Lipoprotein</fullName>
    </recommendedName>
</protein>
<dbReference type="KEGG" id="chih:GWR21_16785"/>
<reference evidence="1 2" key="1">
    <citation type="submission" date="2020-01" db="EMBL/GenBank/DDBJ databases">
        <title>Complete genome sequence of Chitinophaga sp. H33E-04 isolated from quinoa roots.</title>
        <authorList>
            <person name="Weon H.-Y."/>
            <person name="Lee S.A."/>
        </authorList>
    </citation>
    <scope>NUCLEOTIDE SEQUENCE [LARGE SCALE GENOMIC DNA]</scope>
    <source>
        <strain evidence="1 2">H33E-04</strain>
    </source>
</reference>
<sequence length="165" mass="18049">MRLILTILCACLLLSACEQEHQEELRKFVAFELDNMIFEGENPNAVLTMANLTDTDPNNDIDQLVITANGYTADEVTITLLGTGDGLRKGIFHSSDGNSLTLFSSIPNTHQIANQQLGTFTFEITTVQDSLIEGKFYGTLVDSSGAISPKEAKYGFIRTIVKAAR</sequence>
<name>A0A6B9ZKN7_9BACT</name>